<dbReference type="InterPro" id="IPR015915">
    <property type="entry name" value="Kelch-typ_b-propeller"/>
</dbReference>
<accession>A0A6C0HHZ4</accession>
<evidence type="ECO:0000313" key="3">
    <source>
        <dbReference type="EMBL" id="QHT80202.1"/>
    </source>
</evidence>
<keyword evidence="1" id="KW-0175">Coiled coil</keyword>
<feature type="coiled-coil region" evidence="1">
    <location>
        <begin position="172"/>
        <end position="199"/>
    </location>
</feature>
<feature type="domain" description="Rax2-like C-terminal" evidence="2">
    <location>
        <begin position="799"/>
        <end position="903"/>
    </location>
</feature>
<dbReference type="EMBL" id="MN739966">
    <property type="protein sequence ID" value="QHT80202.1"/>
    <property type="molecule type" value="Genomic_DNA"/>
</dbReference>
<protein>
    <recommendedName>
        <fullName evidence="2">Rax2-like C-terminal domain-containing protein</fullName>
    </recommendedName>
</protein>
<dbReference type="SUPFAM" id="SSF50965">
    <property type="entry name" value="Galactose oxidase, central domain"/>
    <property type="match status" value="1"/>
</dbReference>
<dbReference type="Gene3D" id="2.120.10.80">
    <property type="entry name" value="Kelch-type beta propeller"/>
    <property type="match status" value="1"/>
</dbReference>
<reference evidence="3" key="1">
    <citation type="journal article" date="2020" name="Nature">
        <title>Giant virus diversity and host interactions through global metagenomics.</title>
        <authorList>
            <person name="Schulz F."/>
            <person name="Roux S."/>
            <person name="Paez-Espino D."/>
            <person name="Jungbluth S."/>
            <person name="Walsh D.A."/>
            <person name="Denef V.J."/>
            <person name="McMahon K.D."/>
            <person name="Konstantinidis K.T."/>
            <person name="Eloe-Fadrosh E.A."/>
            <person name="Kyrpides N.C."/>
            <person name="Woyke T."/>
        </authorList>
    </citation>
    <scope>NUCLEOTIDE SEQUENCE</scope>
    <source>
        <strain evidence="3">GVMAG-M-3300023184-120</strain>
    </source>
</reference>
<proteinExistence type="predicted"/>
<dbReference type="PANTHER" id="PTHR31778">
    <property type="entry name" value="BUD SITE SELECTION PROTEIN RAX2"/>
    <property type="match status" value="1"/>
</dbReference>
<dbReference type="Pfam" id="PF12768">
    <property type="entry name" value="Rax2"/>
    <property type="match status" value="1"/>
</dbReference>
<dbReference type="InterPro" id="IPR011043">
    <property type="entry name" value="Gal_Oxase/kelch_b-propeller"/>
</dbReference>
<dbReference type="InterPro" id="IPR024982">
    <property type="entry name" value="Rax2-like_C"/>
</dbReference>
<sequence length="958" mass="110462">MNFTNKPDTVRRTVLRKIKNGNIRHRLENKKTSIMFSFNPNTKIGVLSAEITPTIKEVTEYAVYGEAPALPIEETKIISALQQVLKTYNTPDVAVNDRLIVYVTNAYLKTIDQPYSFIDSKRIRRIVETFLKKSIKSTSTNENNLLEEYGKDIKWLKSMVLQKSEINNDVSEANVKNLIESFERKIQEVANQLPHMRTEIQTKLQGDETRVHDLVETLRKEILTKLDDESKHLKKEFHHHDETRVHELVETLRKEIHTKLDDESKLLKKEFHVDETRVNELVETLRKEIHTKLDDESKHLKKEFHVDETRVNELVETLRKEIHTKLDDESKHLKKEIYTRLDDDSNILKNEIHTRLDDDSNILKKEIYTRLDDDSNILKKEIYTRLEDESKNLKKEIHMKLGDESKELGNLKTELQVNIKQQIEDITKRFPTMDLSQVVEKLQSDLYGSIQKQIDELRDAAFIEACVENYWSKLVSETEELKSARPQNMEIIIERIVKRYVEKDHSIADSCVDHTLQYDEMYGGSSEFQSIENTNPIIEHIMNGGGKQPKLEEEDIYMDDVYQKQSETFNIVHHVNELRSSADKKWVPFGKGVGNTVMDMYVDPETKKIYITGLFEQVDNVAANNIASYDITKKKWEHVGNGINNLGVCLAMDLENQILYIGGIFNSVDQEPNALAANNIVSYNLFKNEWETLGEGFNAECACLCFDNEHKILYAGGAFTKIGDENISYVAFYDRVQNKWFPLSDEVLNGPCRTMCMDTESRELFLGGVFTEIGEYMYYYVASFDTRSKEWTELCGGLQGNCNCLCLNSDAKILYVGGTFDSVGSEENRIESRHVASYHLENHEWSPLAQGLDGVCHTMIYNSEQKSLIIGGAFTHVVDSNIIVNHVVKYDTVENVWLPFDNFFDLNNAQKKDNIGLDGNCNSLCMDENAYYMCGTFKKAGTVHANSIVKYLHHKVKL</sequence>
<dbReference type="AlphaFoldDB" id="A0A6C0HHZ4"/>
<name>A0A6C0HHZ4_9ZZZZ</name>
<evidence type="ECO:0000259" key="2">
    <source>
        <dbReference type="Pfam" id="PF12768"/>
    </source>
</evidence>
<dbReference type="GO" id="GO:1902929">
    <property type="term" value="C:plasma membrane of growing cell tip"/>
    <property type="evidence" value="ECO:0007669"/>
    <property type="project" value="TreeGrafter"/>
</dbReference>
<dbReference type="PANTHER" id="PTHR31778:SF2">
    <property type="entry name" value="BUD SITE SELECTION PROTEIN RAX2"/>
    <property type="match status" value="1"/>
</dbReference>
<evidence type="ECO:0000256" key="1">
    <source>
        <dbReference type="SAM" id="Coils"/>
    </source>
</evidence>
<organism evidence="3">
    <name type="scientific">viral metagenome</name>
    <dbReference type="NCBI Taxonomy" id="1070528"/>
    <lineage>
        <taxon>unclassified sequences</taxon>
        <taxon>metagenomes</taxon>
        <taxon>organismal metagenomes</taxon>
    </lineage>
</organism>